<evidence type="ECO:0000256" key="4">
    <source>
        <dbReference type="ARBA" id="ARBA00022989"/>
    </source>
</evidence>
<dbReference type="GO" id="GO:0005886">
    <property type="term" value="C:plasma membrane"/>
    <property type="evidence" value="ECO:0007669"/>
    <property type="project" value="TreeGrafter"/>
</dbReference>
<keyword evidence="9" id="KW-1185">Reference proteome</keyword>
<evidence type="ECO:0000256" key="2">
    <source>
        <dbReference type="ARBA" id="ARBA00006434"/>
    </source>
</evidence>
<comment type="subcellular location">
    <subcellularLocation>
        <location evidence="1">Membrane</location>
        <topology evidence="1">Multi-pass membrane protein</topology>
    </subcellularLocation>
</comment>
<evidence type="ECO:0000256" key="3">
    <source>
        <dbReference type="ARBA" id="ARBA00022692"/>
    </source>
</evidence>
<dbReference type="STRING" id="1442371.A0A0D2KAE0"/>
<feature type="transmembrane region" description="Helical" evidence="7">
    <location>
        <begin position="194"/>
        <end position="215"/>
    </location>
</feature>
<organism evidence="8 9">
    <name type="scientific">Fonsecaea multimorphosa CBS 102226</name>
    <dbReference type="NCBI Taxonomy" id="1442371"/>
    <lineage>
        <taxon>Eukaryota</taxon>
        <taxon>Fungi</taxon>
        <taxon>Dikarya</taxon>
        <taxon>Ascomycota</taxon>
        <taxon>Pezizomycotina</taxon>
        <taxon>Eurotiomycetes</taxon>
        <taxon>Chaetothyriomycetidae</taxon>
        <taxon>Chaetothyriales</taxon>
        <taxon>Herpotrichiellaceae</taxon>
        <taxon>Fonsecaea</taxon>
    </lineage>
</organism>
<dbReference type="RefSeq" id="XP_016637110.1">
    <property type="nucleotide sequence ID" value="XM_016771971.1"/>
</dbReference>
<dbReference type="GeneID" id="27707200"/>
<dbReference type="CDD" id="cd11476">
    <property type="entry name" value="SLC5sbd_DUR3"/>
    <property type="match status" value="1"/>
</dbReference>
<dbReference type="Pfam" id="PF00474">
    <property type="entry name" value="SSF"/>
    <property type="match status" value="1"/>
</dbReference>
<accession>A0A0D2KAE0</accession>
<feature type="transmembrane region" description="Helical" evidence="7">
    <location>
        <begin position="399"/>
        <end position="419"/>
    </location>
</feature>
<reference evidence="8 9" key="1">
    <citation type="submission" date="2015-01" db="EMBL/GenBank/DDBJ databases">
        <title>The Genome Sequence of Fonsecaea multimorphosa CBS 102226.</title>
        <authorList>
            <consortium name="The Broad Institute Genomics Platform"/>
            <person name="Cuomo C."/>
            <person name="de Hoog S."/>
            <person name="Gorbushina A."/>
            <person name="Stielow B."/>
            <person name="Teixiera M."/>
            <person name="Abouelleil A."/>
            <person name="Chapman S.B."/>
            <person name="Priest M."/>
            <person name="Young S.K."/>
            <person name="Wortman J."/>
            <person name="Nusbaum C."/>
            <person name="Birren B."/>
        </authorList>
    </citation>
    <scope>NUCLEOTIDE SEQUENCE [LARGE SCALE GENOMIC DNA]</scope>
    <source>
        <strain evidence="8 9">CBS 102226</strain>
    </source>
</reference>
<protein>
    <recommendedName>
        <fullName evidence="10">Urea active transporter</fullName>
    </recommendedName>
</protein>
<evidence type="ECO:0000313" key="8">
    <source>
        <dbReference type="EMBL" id="KIY02988.1"/>
    </source>
</evidence>
<proteinExistence type="inferred from homology"/>
<keyword evidence="4 7" id="KW-1133">Transmembrane helix</keyword>
<feature type="transmembrane region" description="Helical" evidence="7">
    <location>
        <begin position="666"/>
        <end position="688"/>
    </location>
</feature>
<dbReference type="AlphaFoldDB" id="A0A0D2KAE0"/>
<dbReference type="InterPro" id="IPR031155">
    <property type="entry name" value="DUR"/>
</dbReference>
<evidence type="ECO:0000256" key="7">
    <source>
        <dbReference type="SAM" id="Phobius"/>
    </source>
</evidence>
<evidence type="ECO:0000313" key="9">
    <source>
        <dbReference type="Proteomes" id="UP000053411"/>
    </source>
</evidence>
<evidence type="ECO:0008006" key="10">
    <source>
        <dbReference type="Google" id="ProtNLM"/>
    </source>
</evidence>
<dbReference type="VEuPathDB" id="FungiDB:Z520_01454"/>
<dbReference type="Gene3D" id="1.20.1730.10">
    <property type="entry name" value="Sodium/glucose cotransporter"/>
    <property type="match status" value="1"/>
</dbReference>
<feature type="transmembrane region" description="Helical" evidence="7">
    <location>
        <begin position="425"/>
        <end position="443"/>
    </location>
</feature>
<evidence type="ECO:0000256" key="5">
    <source>
        <dbReference type="ARBA" id="ARBA00023136"/>
    </source>
</evidence>
<feature type="transmembrane region" description="Helical" evidence="7">
    <location>
        <begin position="12"/>
        <end position="34"/>
    </location>
</feature>
<dbReference type="PANTHER" id="PTHR46154:SF2">
    <property type="entry name" value="SOLUTE SYMPORTER FAMILY TRANSPORTER (AFU_ORTHOLOGUE AFUA_6G03200)"/>
    <property type="match status" value="1"/>
</dbReference>
<feature type="transmembrane region" description="Helical" evidence="7">
    <location>
        <begin position="495"/>
        <end position="516"/>
    </location>
</feature>
<feature type="transmembrane region" description="Helical" evidence="7">
    <location>
        <begin position="158"/>
        <end position="182"/>
    </location>
</feature>
<keyword evidence="5 7" id="KW-0472">Membrane</keyword>
<dbReference type="PROSITE" id="PS50283">
    <property type="entry name" value="NA_SOLUT_SYMP_3"/>
    <property type="match status" value="1"/>
</dbReference>
<feature type="transmembrane region" description="Helical" evidence="7">
    <location>
        <begin position="634"/>
        <end position="654"/>
    </location>
</feature>
<feature type="transmembrane region" description="Helical" evidence="7">
    <location>
        <begin position="253"/>
        <end position="274"/>
    </location>
</feature>
<name>A0A0D2KAE0_9EURO</name>
<dbReference type="EMBL" id="KN848063">
    <property type="protein sequence ID" value="KIY02988.1"/>
    <property type="molecule type" value="Genomic_DNA"/>
</dbReference>
<feature type="transmembrane region" description="Helical" evidence="7">
    <location>
        <begin position="455"/>
        <end position="475"/>
    </location>
</feature>
<dbReference type="OrthoDB" id="6132759at2759"/>
<dbReference type="Proteomes" id="UP000053411">
    <property type="component" value="Unassembled WGS sequence"/>
</dbReference>
<comment type="similarity">
    <text evidence="2 6">Belongs to the sodium:solute symporter (SSF) (TC 2.A.21) family.</text>
</comment>
<keyword evidence="3 7" id="KW-0812">Transmembrane</keyword>
<feature type="transmembrane region" description="Helical" evidence="7">
    <location>
        <begin position="295"/>
        <end position="318"/>
    </location>
</feature>
<dbReference type="GO" id="GO:0015204">
    <property type="term" value="F:urea transmembrane transporter activity"/>
    <property type="evidence" value="ECO:0007669"/>
    <property type="project" value="InterPro"/>
</dbReference>
<dbReference type="PANTHER" id="PTHR46154">
    <property type="match status" value="1"/>
</dbReference>
<sequence length="711" mass="75577">MTATILPEGVGYGIVIGVGCFFTVFMLGITWLQARYTDYSPNHAVEFNSASRSVKPGLIAAGVVSAWTWAATLLQSSTIAYKYGISGPYWYAAGATVQVLVMAQNSAKLKINAPTANTFLQPVKLRWGTLMHLSCMFFGFVTNFLVSSMLIVGSSDTVHALTGMSVEAACFLIPATVVGYVVVGGMRATLLCDFTHTSVLFVVILFFMFTVYAASDKIGSPARMWELLQEAAARNPVPNNAGGSYVTFRSKGAIIFGVINITGNFATVFLDQAYWQRAIASETRSSVKAFIAGGLLWFAIPMGFASCMGLTSVALSSHPDYPGYPNLLTPDQVSAGLAAPYGVTALLGTSGATLMLVLLFLAVTSASSAELIAVSSIFTYDIYATYINPGASEKQLMRVSHLGVCLWGLCMAVFGIMFYKIGISLGWLFEFVGCVLGSAAPIVCMAMRSRSASKWWCFAAIWIGVISAMASWLAVAGGLNGGVISVETTGQDYPMLAGSCVGGAVSFIIALVGMRVHPENYDFSAMKAIGQSQALLQGRDVQESSTGTLSQGMGDAGNGDDEISSFKKESVTATATTAPAAAATATDEEKTLATNVNEVSQPVSGTGSMMDDCSTSRYDDAELAFLQRSFVRSVWVSLVLCTIMVIIVPFPIFFTSVIYGKGGFTTWISLVIAWLLVAACGCILYPIWESRAALMHIVSSILNDLRGKGRV</sequence>
<evidence type="ECO:0000256" key="1">
    <source>
        <dbReference type="ARBA" id="ARBA00004141"/>
    </source>
</evidence>
<dbReference type="InterPro" id="IPR038377">
    <property type="entry name" value="Na/Glc_symporter_sf"/>
</dbReference>
<dbReference type="NCBIfam" id="TIGR00813">
    <property type="entry name" value="sss"/>
    <property type="match status" value="1"/>
</dbReference>
<dbReference type="InterPro" id="IPR001734">
    <property type="entry name" value="Na/solute_symporter"/>
</dbReference>
<evidence type="ECO:0000256" key="6">
    <source>
        <dbReference type="RuleBase" id="RU362091"/>
    </source>
</evidence>
<feature type="transmembrane region" description="Helical" evidence="7">
    <location>
        <begin position="130"/>
        <end position="152"/>
    </location>
</feature>
<gene>
    <name evidence="8" type="ORF">Z520_01454</name>
</gene>